<dbReference type="CDD" id="cd00609">
    <property type="entry name" value="AAT_like"/>
    <property type="match status" value="1"/>
</dbReference>
<protein>
    <submittedName>
        <fullName evidence="7">Transcriptional regulator GntR family containing aminotransferase domain</fullName>
    </submittedName>
</protein>
<evidence type="ECO:0000313" key="7">
    <source>
        <dbReference type="EMBL" id="AFA50050.1"/>
    </source>
</evidence>
<dbReference type="Gene3D" id="1.10.10.10">
    <property type="entry name" value="Winged helix-like DNA-binding domain superfamily/Winged helix DNA-binding domain"/>
    <property type="match status" value="1"/>
</dbReference>
<keyword evidence="7" id="KW-0808">Transferase</keyword>
<dbReference type="InterPro" id="IPR015421">
    <property type="entry name" value="PyrdxlP-dep_Trfase_major"/>
</dbReference>
<dbReference type="InterPro" id="IPR000524">
    <property type="entry name" value="Tscrpt_reg_HTH_GntR"/>
</dbReference>
<sequence length="483" mass="55024">MNKKQTCTFTWLPDRNSDIPLYRQIIHFICCQIQSGAWEVGTQLPSQRDLATRLAVNRSTITMAMDELAASGIIESNYKGGTRIISNTWAVLLSENNIWNRYMNIGSFKSNQAMIQVINRLEFTPGMLRLGTGELDPALFPAELWKKAVKSLENIQSLNYLEASGLYELRCAIAEHVKKIGIMTNPEQILITSGSLQALQLISVCILSADSVVYTEAPTYLKSLQIFQSAGIALENIPMDAEGILHHQIPMADKRTRILYTIPTNHNPTGITMSDQRKQALFDYCSFNRIPIIEDGAYQELYFEDRSPQPLKQMDQKGDIIYLGTVSKTLSPGLRIGWVIASESIINRLGDVKMQMDYGASSVSQWLLTEFLTSGMYEKHLAQIRKEMQQRRDHAIRMIDKYLGDQVTYRIPQGGFYIWMRFNKKIPMQKLFEEAVKVNVLLNLGDIYDYKPTNALRISYSYLNCKEFAEAIKKLAAIINRIR</sequence>
<dbReference type="EMBL" id="CP002987">
    <property type="protein sequence ID" value="AFA50050.1"/>
    <property type="molecule type" value="Genomic_DNA"/>
</dbReference>
<dbReference type="InterPro" id="IPR015422">
    <property type="entry name" value="PyrdxlP-dep_Trfase_small"/>
</dbReference>
<dbReference type="InterPro" id="IPR036390">
    <property type="entry name" value="WH_DNA-bd_sf"/>
</dbReference>
<dbReference type="OrthoDB" id="9802328at2"/>
<dbReference type="InterPro" id="IPR036388">
    <property type="entry name" value="WH-like_DNA-bd_sf"/>
</dbReference>
<organism evidence="7 8">
    <name type="scientific">Acetobacterium woodii (strain ATCC 29683 / DSM 1030 / JCM 2381 / KCTC 1655 / WB1)</name>
    <dbReference type="NCBI Taxonomy" id="931626"/>
    <lineage>
        <taxon>Bacteria</taxon>
        <taxon>Bacillati</taxon>
        <taxon>Bacillota</taxon>
        <taxon>Clostridia</taxon>
        <taxon>Eubacteriales</taxon>
        <taxon>Eubacteriaceae</taxon>
        <taxon>Acetobacterium</taxon>
    </lineage>
</organism>
<dbReference type="Pfam" id="PF00155">
    <property type="entry name" value="Aminotran_1_2"/>
    <property type="match status" value="1"/>
</dbReference>
<dbReference type="Gene3D" id="3.40.640.10">
    <property type="entry name" value="Type I PLP-dependent aspartate aminotransferase-like (Major domain)"/>
    <property type="match status" value="1"/>
</dbReference>
<dbReference type="Gene3D" id="3.90.1150.10">
    <property type="entry name" value="Aspartate Aminotransferase, domain 1"/>
    <property type="match status" value="1"/>
</dbReference>
<dbReference type="RefSeq" id="WP_014357645.1">
    <property type="nucleotide sequence ID" value="NC_016894.1"/>
</dbReference>
<dbReference type="HOGENOM" id="CLU_017584_0_0_9"/>
<evidence type="ECO:0000256" key="2">
    <source>
        <dbReference type="ARBA" id="ARBA00022898"/>
    </source>
</evidence>
<dbReference type="KEGG" id="awo:Awo_c33220"/>
<evidence type="ECO:0000313" key="8">
    <source>
        <dbReference type="Proteomes" id="UP000007177"/>
    </source>
</evidence>
<dbReference type="Pfam" id="PF00392">
    <property type="entry name" value="GntR"/>
    <property type="match status" value="1"/>
</dbReference>
<dbReference type="AlphaFoldDB" id="H6LKU1"/>
<dbReference type="SUPFAM" id="SSF53383">
    <property type="entry name" value="PLP-dependent transferases"/>
    <property type="match status" value="1"/>
</dbReference>
<keyword evidence="3" id="KW-0805">Transcription regulation</keyword>
<name>H6LKU1_ACEWD</name>
<evidence type="ECO:0000256" key="3">
    <source>
        <dbReference type="ARBA" id="ARBA00023015"/>
    </source>
</evidence>
<evidence type="ECO:0000256" key="5">
    <source>
        <dbReference type="ARBA" id="ARBA00023163"/>
    </source>
</evidence>
<feature type="domain" description="HTH gntR-type" evidence="6">
    <location>
        <begin position="19"/>
        <end position="87"/>
    </location>
</feature>
<keyword evidence="4" id="KW-0238">DNA-binding</keyword>
<dbReference type="InterPro" id="IPR051446">
    <property type="entry name" value="HTH_trans_reg/aminotransferase"/>
</dbReference>
<reference evidence="8" key="1">
    <citation type="submission" date="2011-07" db="EMBL/GenBank/DDBJ databases">
        <title>Complete genome sequence of Acetobacterium woodii.</title>
        <authorList>
            <person name="Poehlein A."/>
            <person name="Schmidt S."/>
            <person name="Kaster A.-K."/>
            <person name="Goenrich M."/>
            <person name="Vollmers J."/>
            <person name="Thuermer A."/>
            <person name="Gottschalk G."/>
            <person name="Thauer R.K."/>
            <person name="Daniel R."/>
            <person name="Mueller V."/>
        </authorList>
    </citation>
    <scope>NUCLEOTIDE SEQUENCE [LARGE SCALE GENOMIC DNA]</scope>
    <source>
        <strain evidence="8">ATCC 29683 / DSM 1030 / JCM 2381 / KCTC 1655 / WB1</strain>
    </source>
</reference>
<dbReference type="InterPro" id="IPR015424">
    <property type="entry name" value="PyrdxlP-dep_Trfase"/>
</dbReference>
<accession>H6LKU1</accession>
<reference evidence="7 8" key="2">
    <citation type="journal article" date="2012" name="PLoS ONE">
        <title>An ancient pathway combining carbon dioxide fixation with the generation and utilization of a sodium ion gradient for ATP synthesis.</title>
        <authorList>
            <person name="Poehlein A."/>
            <person name="Schmidt S."/>
            <person name="Kaster A.K."/>
            <person name="Goenrich M."/>
            <person name="Vollmers J."/>
            <person name="Thurmer A."/>
            <person name="Bertsch J."/>
            <person name="Schuchmann K."/>
            <person name="Voigt B."/>
            <person name="Hecker M."/>
            <person name="Daniel R."/>
            <person name="Thauer R.K."/>
            <person name="Gottschalk G."/>
            <person name="Muller V."/>
        </authorList>
    </citation>
    <scope>NUCLEOTIDE SEQUENCE [LARGE SCALE GENOMIC DNA]</scope>
    <source>
        <strain evidence="8">ATCC 29683 / DSM 1030 / JCM 2381 / KCTC 1655 / WB1</strain>
    </source>
</reference>
<dbReference type="GO" id="GO:0003700">
    <property type="term" value="F:DNA-binding transcription factor activity"/>
    <property type="evidence" value="ECO:0007669"/>
    <property type="project" value="InterPro"/>
</dbReference>
<dbReference type="PANTHER" id="PTHR46577:SF2">
    <property type="entry name" value="TRANSCRIPTIONAL REGULATORY PROTEIN"/>
    <property type="match status" value="1"/>
</dbReference>
<dbReference type="SUPFAM" id="SSF46785">
    <property type="entry name" value="Winged helix' DNA-binding domain"/>
    <property type="match status" value="1"/>
</dbReference>
<proteinExistence type="inferred from homology"/>
<gene>
    <name evidence="7" type="ordered locus">Awo_c33220</name>
</gene>
<dbReference type="CDD" id="cd07377">
    <property type="entry name" value="WHTH_GntR"/>
    <property type="match status" value="1"/>
</dbReference>
<keyword evidence="8" id="KW-1185">Reference proteome</keyword>
<dbReference type="PANTHER" id="PTHR46577">
    <property type="entry name" value="HTH-TYPE TRANSCRIPTIONAL REGULATORY PROTEIN GABR"/>
    <property type="match status" value="1"/>
</dbReference>
<dbReference type="GO" id="GO:0008483">
    <property type="term" value="F:transaminase activity"/>
    <property type="evidence" value="ECO:0007669"/>
    <property type="project" value="UniProtKB-KW"/>
</dbReference>
<dbReference type="PROSITE" id="PS50949">
    <property type="entry name" value="HTH_GNTR"/>
    <property type="match status" value="1"/>
</dbReference>
<dbReference type="PRINTS" id="PR00035">
    <property type="entry name" value="HTHGNTR"/>
</dbReference>
<keyword evidence="2" id="KW-0663">Pyridoxal phosphate</keyword>
<evidence type="ECO:0000259" key="6">
    <source>
        <dbReference type="PROSITE" id="PS50949"/>
    </source>
</evidence>
<dbReference type="GO" id="GO:0030170">
    <property type="term" value="F:pyridoxal phosphate binding"/>
    <property type="evidence" value="ECO:0007669"/>
    <property type="project" value="InterPro"/>
</dbReference>
<evidence type="ECO:0000256" key="4">
    <source>
        <dbReference type="ARBA" id="ARBA00023125"/>
    </source>
</evidence>
<evidence type="ECO:0000256" key="1">
    <source>
        <dbReference type="ARBA" id="ARBA00005384"/>
    </source>
</evidence>
<dbReference type="GO" id="GO:0003677">
    <property type="term" value="F:DNA binding"/>
    <property type="evidence" value="ECO:0007669"/>
    <property type="project" value="UniProtKB-KW"/>
</dbReference>
<dbReference type="STRING" id="931626.Awo_c33220"/>
<dbReference type="Proteomes" id="UP000007177">
    <property type="component" value="Chromosome"/>
</dbReference>
<dbReference type="eggNOG" id="COG1167">
    <property type="taxonomic scope" value="Bacteria"/>
</dbReference>
<keyword evidence="5" id="KW-0804">Transcription</keyword>
<dbReference type="InterPro" id="IPR004839">
    <property type="entry name" value="Aminotransferase_I/II_large"/>
</dbReference>
<dbReference type="SMART" id="SM00345">
    <property type="entry name" value="HTH_GNTR"/>
    <property type="match status" value="1"/>
</dbReference>
<comment type="similarity">
    <text evidence="1">In the C-terminal section; belongs to the class-I pyridoxal-phosphate-dependent aminotransferase family.</text>
</comment>
<keyword evidence="7" id="KW-0032">Aminotransferase</keyword>